<dbReference type="AlphaFoldDB" id="A0A7K1UVH4"/>
<keyword evidence="1" id="KW-1133">Transmembrane helix</keyword>
<keyword evidence="1" id="KW-0472">Membrane</keyword>
<accession>A0A7K1UVH4</accession>
<keyword evidence="3" id="KW-1185">Reference proteome</keyword>
<dbReference type="Proteomes" id="UP000466794">
    <property type="component" value="Unassembled WGS sequence"/>
</dbReference>
<protein>
    <submittedName>
        <fullName evidence="2">Uncharacterized protein</fullName>
    </submittedName>
</protein>
<sequence>MWFTLLFATLAGVMGTNALPHFVKGLLGEEFPNVLGNSPLRNALAGWLGLVLAAGFAAVSDLPAHPWPGAVALSVGALAMTVFHGRRGAYRLNDALRLPNPA</sequence>
<proteinExistence type="predicted"/>
<keyword evidence="1" id="KW-0812">Transmembrane</keyword>
<evidence type="ECO:0000313" key="2">
    <source>
        <dbReference type="EMBL" id="MVU78282.1"/>
    </source>
</evidence>
<dbReference type="EMBL" id="WRPP01000002">
    <property type="protein sequence ID" value="MVU78282.1"/>
    <property type="molecule type" value="Genomic_DNA"/>
</dbReference>
<gene>
    <name evidence="2" type="ORF">GPX89_13635</name>
</gene>
<name>A0A7K1UVH4_9NOCA</name>
<reference evidence="2 3" key="1">
    <citation type="submission" date="2019-12" db="EMBL/GenBank/DDBJ databases">
        <title>Nocardia sp. nov. ET3-3 isolated from soil.</title>
        <authorList>
            <person name="Kanchanasin P."/>
            <person name="Tanasupawat S."/>
            <person name="Yuki M."/>
            <person name="Kudo T."/>
        </authorList>
    </citation>
    <scope>NUCLEOTIDE SEQUENCE [LARGE SCALE GENOMIC DNA]</scope>
    <source>
        <strain evidence="2 3">ET3-3</strain>
    </source>
</reference>
<comment type="caution">
    <text evidence="2">The sequence shown here is derived from an EMBL/GenBank/DDBJ whole genome shotgun (WGS) entry which is preliminary data.</text>
</comment>
<feature type="transmembrane region" description="Helical" evidence="1">
    <location>
        <begin position="67"/>
        <end position="85"/>
    </location>
</feature>
<organism evidence="2 3">
    <name type="scientific">Nocardia terrae</name>
    <dbReference type="NCBI Taxonomy" id="2675851"/>
    <lineage>
        <taxon>Bacteria</taxon>
        <taxon>Bacillati</taxon>
        <taxon>Actinomycetota</taxon>
        <taxon>Actinomycetes</taxon>
        <taxon>Mycobacteriales</taxon>
        <taxon>Nocardiaceae</taxon>
        <taxon>Nocardia</taxon>
    </lineage>
</organism>
<evidence type="ECO:0000313" key="3">
    <source>
        <dbReference type="Proteomes" id="UP000466794"/>
    </source>
</evidence>
<evidence type="ECO:0000256" key="1">
    <source>
        <dbReference type="SAM" id="Phobius"/>
    </source>
</evidence>
<feature type="transmembrane region" description="Helical" evidence="1">
    <location>
        <begin position="42"/>
        <end position="60"/>
    </location>
</feature>